<organism evidence="1">
    <name type="scientific">marine sediment metagenome</name>
    <dbReference type="NCBI Taxonomy" id="412755"/>
    <lineage>
        <taxon>unclassified sequences</taxon>
        <taxon>metagenomes</taxon>
        <taxon>ecological metagenomes</taxon>
    </lineage>
</organism>
<evidence type="ECO:0008006" key="2">
    <source>
        <dbReference type="Google" id="ProtNLM"/>
    </source>
</evidence>
<proteinExistence type="predicted"/>
<dbReference type="AlphaFoldDB" id="X0XVN7"/>
<evidence type="ECO:0000313" key="1">
    <source>
        <dbReference type="EMBL" id="GAG47384.1"/>
    </source>
</evidence>
<dbReference type="EMBL" id="BARS01056962">
    <property type="protein sequence ID" value="GAG47384.1"/>
    <property type="molecule type" value="Genomic_DNA"/>
</dbReference>
<accession>X0XVN7</accession>
<name>X0XVN7_9ZZZZ</name>
<protein>
    <recommendedName>
        <fullName evidence="2">Uroporphyrinogen decarboxylase (URO-D) domain-containing protein</fullName>
    </recommendedName>
</protein>
<reference evidence="1" key="1">
    <citation type="journal article" date="2014" name="Front. Microbiol.">
        <title>High frequency of phylogenetically diverse reductive dehalogenase-homologous genes in deep subseafloor sedimentary metagenomes.</title>
        <authorList>
            <person name="Kawai M."/>
            <person name="Futagami T."/>
            <person name="Toyoda A."/>
            <person name="Takaki Y."/>
            <person name="Nishi S."/>
            <person name="Hori S."/>
            <person name="Arai W."/>
            <person name="Tsubouchi T."/>
            <person name="Morono Y."/>
            <person name="Uchiyama I."/>
            <person name="Ito T."/>
            <person name="Fujiyama A."/>
            <person name="Inagaki F."/>
            <person name="Takami H."/>
        </authorList>
    </citation>
    <scope>NUCLEOTIDE SEQUENCE</scope>
    <source>
        <strain evidence="1">Expedition CK06-06</strain>
    </source>
</reference>
<feature type="non-terminal residue" evidence="1">
    <location>
        <position position="1"/>
    </location>
</feature>
<gene>
    <name evidence="1" type="ORF">S01H1_83705</name>
</gene>
<comment type="caution">
    <text evidence="1">The sequence shown here is derived from an EMBL/GenBank/DDBJ whole genome shotgun (WGS) entry which is preliminary data.</text>
</comment>
<sequence length="35" mass="4009">PKGRFILGSGNTVANYVPVENYLMLIEEARRWQEG</sequence>